<reference evidence="6 7" key="1">
    <citation type="submission" date="2018-03" db="EMBL/GenBank/DDBJ databases">
        <title>Genomic Encyclopedia of Archaeal and Bacterial Type Strains, Phase II (KMG-II): from individual species to whole genera.</title>
        <authorList>
            <person name="Goeker M."/>
        </authorList>
    </citation>
    <scope>NUCLEOTIDE SEQUENCE [LARGE SCALE GENOMIC DNA]</scope>
    <source>
        <strain evidence="6 7">DSM 100346</strain>
    </source>
</reference>
<dbReference type="PANTHER" id="PTHR43280:SF29">
    <property type="entry name" value="ARAC-FAMILY TRANSCRIPTIONAL REGULATOR"/>
    <property type="match status" value="1"/>
</dbReference>
<comment type="caution">
    <text evidence="6">The sequence shown here is derived from an EMBL/GenBank/DDBJ whole genome shotgun (WGS) entry which is preliminary data.</text>
</comment>
<dbReference type="EMBL" id="QGDT01000002">
    <property type="protein sequence ID" value="PWJ59191.1"/>
    <property type="molecule type" value="Genomic_DNA"/>
</dbReference>
<dbReference type="PROSITE" id="PS01124">
    <property type="entry name" value="HTH_ARAC_FAMILY_2"/>
    <property type="match status" value="1"/>
</dbReference>
<dbReference type="Gene3D" id="1.10.10.60">
    <property type="entry name" value="Homeodomain-like"/>
    <property type="match status" value="1"/>
</dbReference>
<keyword evidence="4" id="KW-1133">Transmembrane helix</keyword>
<sequence>MLSLINTILIQAGINVFLLWSNRRRNSEDFYLVVIMGLFLAHTAFKYTLLVLSDDYSVFDKIHGCFSLLYGPYLLFYWRKVIGKPLSRHSLPVHFLPFVATFFLNIFILFDVFILGNRTHIELFHRITLYIVLASSLGYSLYILRERLTFRTTDDIIFGYQLKIVQTILGILFLPSVIFIFWMFFGIPEYLNRFGWYSAIVLMLAIVLNYRFKISNIVKDHQEKKSTDGRKYHSSSLSNSRLEEITHQLLRIMKDKKPYLDADLSLEYFADALSIPKHHVTEALNSSLHVNFYKFINQYRVDECRTLIENMSGSESLIQIGFASGFKSKSTFNKYFKELTGLSPSEYHERTSKIPLN</sequence>
<keyword evidence="2" id="KW-0238">DNA-binding</keyword>
<proteinExistence type="predicted"/>
<evidence type="ECO:0000256" key="2">
    <source>
        <dbReference type="ARBA" id="ARBA00023125"/>
    </source>
</evidence>
<evidence type="ECO:0000259" key="5">
    <source>
        <dbReference type="PROSITE" id="PS01124"/>
    </source>
</evidence>
<evidence type="ECO:0000256" key="3">
    <source>
        <dbReference type="ARBA" id="ARBA00023163"/>
    </source>
</evidence>
<dbReference type="PANTHER" id="PTHR43280">
    <property type="entry name" value="ARAC-FAMILY TRANSCRIPTIONAL REGULATOR"/>
    <property type="match status" value="1"/>
</dbReference>
<feature type="transmembrane region" description="Helical" evidence="4">
    <location>
        <begin position="127"/>
        <end position="144"/>
    </location>
</feature>
<keyword evidence="7" id="KW-1185">Reference proteome</keyword>
<dbReference type="SMART" id="SM00342">
    <property type="entry name" value="HTH_ARAC"/>
    <property type="match status" value="1"/>
</dbReference>
<name>A0A316ANX4_9BACT</name>
<dbReference type="GO" id="GO:0043565">
    <property type="term" value="F:sequence-specific DNA binding"/>
    <property type="evidence" value="ECO:0007669"/>
    <property type="project" value="InterPro"/>
</dbReference>
<feature type="transmembrane region" description="Helical" evidence="4">
    <location>
        <begin position="91"/>
        <end position="115"/>
    </location>
</feature>
<keyword evidence="3" id="KW-0804">Transcription</keyword>
<dbReference type="GO" id="GO:0003700">
    <property type="term" value="F:DNA-binding transcription factor activity"/>
    <property type="evidence" value="ECO:0007669"/>
    <property type="project" value="InterPro"/>
</dbReference>
<feature type="domain" description="HTH araC/xylS-type" evidence="5">
    <location>
        <begin position="243"/>
        <end position="350"/>
    </location>
</feature>
<feature type="transmembrane region" description="Helical" evidence="4">
    <location>
        <begin position="164"/>
        <end position="188"/>
    </location>
</feature>
<dbReference type="Proteomes" id="UP000245880">
    <property type="component" value="Unassembled WGS sequence"/>
</dbReference>
<dbReference type="Pfam" id="PF12833">
    <property type="entry name" value="HTH_18"/>
    <property type="match status" value="1"/>
</dbReference>
<dbReference type="AlphaFoldDB" id="A0A316ANX4"/>
<keyword evidence="4" id="KW-0812">Transmembrane</keyword>
<feature type="transmembrane region" description="Helical" evidence="4">
    <location>
        <begin position="30"/>
        <end position="49"/>
    </location>
</feature>
<evidence type="ECO:0000313" key="6">
    <source>
        <dbReference type="EMBL" id="PWJ59191.1"/>
    </source>
</evidence>
<protein>
    <submittedName>
        <fullName evidence="6">Helix-turn-helix protein</fullName>
    </submittedName>
</protein>
<feature type="transmembrane region" description="Helical" evidence="4">
    <location>
        <begin position="194"/>
        <end position="212"/>
    </location>
</feature>
<evidence type="ECO:0000313" key="7">
    <source>
        <dbReference type="Proteomes" id="UP000245880"/>
    </source>
</evidence>
<organism evidence="6 7">
    <name type="scientific">Dyadobacter jejuensis</name>
    <dbReference type="NCBI Taxonomy" id="1082580"/>
    <lineage>
        <taxon>Bacteria</taxon>
        <taxon>Pseudomonadati</taxon>
        <taxon>Bacteroidota</taxon>
        <taxon>Cytophagia</taxon>
        <taxon>Cytophagales</taxon>
        <taxon>Spirosomataceae</taxon>
        <taxon>Dyadobacter</taxon>
    </lineage>
</organism>
<dbReference type="InterPro" id="IPR018060">
    <property type="entry name" value="HTH_AraC"/>
</dbReference>
<dbReference type="InterPro" id="IPR009057">
    <property type="entry name" value="Homeodomain-like_sf"/>
</dbReference>
<evidence type="ECO:0000256" key="1">
    <source>
        <dbReference type="ARBA" id="ARBA00023015"/>
    </source>
</evidence>
<keyword evidence="1" id="KW-0805">Transcription regulation</keyword>
<gene>
    <name evidence="6" type="ORF">CLV98_10223</name>
</gene>
<dbReference type="RefSeq" id="WP_109673100.1">
    <property type="nucleotide sequence ID" value="NZ_QGDT01000002.1"/>
</dbReference>
<dbReference type="SUPFAM" id="SSF46689">
    <property type="entry name" value="Homeodomain-like"/>
    <property type="match status" value="1"/>
</dbReference>
<feature type="transmembrane region" description="Helical" evidence="4">
    <location>
        <begin position="61"/>
        <end position="79"/>
    </location>
</feature>
<evidence type="ECO:0000256" key="4">
    <source>
        <dbReference type="SAM" id="Phobius"/>
    </source>
</evidence>
<accession>A0A316ANX4</accession>
<keyword evidence="4" id="KW-0472">Membrane</keyword>
<dbReference type="OrthoDB" id="9779074at2"/>